<dbReference type="InterPro" id="IPR033856">
    <property type="entry name" value="Trp_halogen"/>
</dbReference>
<dbReference type="Pfam" id="PF04820">
    <property type="entry name" value="Trp_halogenase"/>
    <property type="match status" value="1"/>
</dbReference>
<dbReference type="Gene3D" id="3.50.50.60">
    <property type="entry name" value="FAD/NAD(P)-binding domain"/>
    <property type="match status" value="1"/>
</dbReference>
<evidence type="ECO:0000313" key="2">
    <source>
        <dbReference type="Proteomes" id="UP000640426"/>
    </source>
</evidence>
<dbReference type="PIRSF" id="PIRSF011396">
    <property type="entry name" value="Trp_halogenase"/>
    <property type="match status" value="1"/>
</dbReference>
<dbReference type="PANTHER" id="PTHR43747:SF4">
    <property type="entry name" value="FLAVIN-DEPENDENT TRYPTOPHAN HALOGENASE"/>
    <property type="match status" value="1"/>
</dbReference>
<dbReference type="InterPro" id="IPR006905">
    <property type="entry name" value="Flavin_halogenase"/>
</dbReference>
<dbReference type="PANTHER" id="PTHR43747">
    <property type="entry name" value="FAD-BINDING PROTEIN"/>
    <property type="match status" value="1"/>
</dbReference>
<comment type="caution">
    <text evidence="1">The sequence shown here is derived from an EMBL/GenBank/DDBJ whole genome shotgun (WGS) entry which is preliminary data.</text>
</comment>
<dbReference type="InterPro" id="IPR050816">
    <property type="entry name" value="Flavin-dep_Halogenase_NPB"/>
</dbReference>
<reference evidence="2" key="1">
    <citation type="submission" date="2020-12" db="EMBL/GenBank/DDBJ databases">
        <title>Hymenobacter sp.</title>
        <authorList>
            <person name="Kim M.K."/>
        </authorList>
    </citation>
    <scope>NUCLEOTIDE SEQUENCE [LARGE SCALE GENOMIC DNA]</scope>
    <source>
        <strain evidence="2">BT553</strain>
    </source>
</reference>
<organism evidence="1 2">
    <name type="scientific">Sphingomonas mollis</name>
    <dbReference type="NCBI Taxonomy" id="2795726"/>
    <lineage>
        <taxon>Bacteria</taxon>
        <taxon>Pseudomonadati</taxon>
        <taxon>Pseudomonadota</taxon>
        <taxon>Alphaproteobacteria</taxon>
        <taxon>Sphingomonadales</taxon>
        <taxon>Sphingomonadaceae</taxon>
        <taxon>Sphingomonas</taxon>
    </lineage>
</organism>
<name>A0ABS0XPZ8_9SPHN</name>
<dbReference type="RefSeq" id="WP_199036964.1">
    <property type="nucleotide sequence ID" value="NZ_JAELXS010000004.1"/>
</dbReference>
<dbReference type="InterPro" id="IPR036188">
    <property type="entry name" value="FAD/NAD-bd_sf"/>
</dbReference>
<dbReference type="EMBL" id="JAELXS010000004">
    <property type="protein sequence ID" value="MBJ6121803.1"/>
    <property type="molecule type" value="Genomic_DNA"/>
</dbReference>
<gene>
    <name evidence="1" type="ORF">JAO74_08365</name>
</gene>
<proteinExistence type="predicted"/>
<protein>
    <submittedName>
        <fullName evidence="1">Tryptophan 7-halogenase</fullName>
    </submittedName>
</protein>
<keyword evidence="2" id="KW-1185">Reference proteome</keyword>
<accession>A0ABS0XPZ8</accession>
<evidence type="ECO:0000313" key="1">
    <source>
        <dbReference type="EMBL" id="MBJ6121803.1"/>
    </source>
</evidence>
<dbReference type="Proteomes" id="UP000640426">
    <property type="component" value="Unassembled WGS sequence"/>
</dbReference>
<sequence>MSAGSVQGSSMRRVVIAGGGTAGWMAAAAIARTMGRTVDLTLVESDAIGTVGVGESTIPPLVTYNRLLGINEADFMRATQATFKLGILFDDWRERGHRYFHSFGMTGKDHWSAGFQHFWLYGQEKGHHQSYDDYCLELVAAMQGKFAHLPDDRVNYAYQLDSTLYAKFLRGMAEADGTTRVEGRIAQVELDGERGDIAALVLESGARIEGDLFIDCTGFRALLIEQALHAGFDDWTHYLPCDAAIAVQTESVRPALPYTRAMAHDAGWQWRIPLQHRTGNGIVYCSRYLDRDAALDRLLGNIEGRTLTEPNMLRFVTGARRRQWHRNCIAIGLSGGFMEPLESTSIHLIQRAVLRLLRLFPMRGISERDVAEFNDQQHTDMLQIRDFLILHYKATERRDSAFWRQCGAMPIPDSLDQKIELFRETGRVFRKNEELFAENSWVQVMMGQGIVPRAYHPIVGKLRDDELARLLATLRDEVGRTVAGLPDHAAYVARYCGAMAA</sequence>
<dbReference type="SUPFAM" id="SSF51905">
    <property type="entry name" value="FAD/NAD(P)-binding domain"/>
    <property type="match status" value="1"/>
</dbReference>